<comment type="caution">
    <text evidence="1">The sequence shown here is derived from an EMBL/GenBank/DDBJ whole genome shotgun (WGS) entry which is preliminary data.</text>
</comment>
<proteinExistence type="predicted"/>
<evidence type="ECO:0000313" key="1">
    <source>
        <dbReference type="EMBL" id="KAL2073888.1"/>
    </source>
</evidence>
<reference evidence="1 2" key="1">
    <citation type="journal article" date="2024" name="Commun. Biol.">
        <title>Comparative genomic analysis of thermophilic fungi reveals convergent evolutionary adaptations and gene losses.</title>
        <authorList>
            <person name="Steindorff A.S."/>
            <person name="Aguilar-Pontes M.V."/>
            <person name="Robinson A.J."/>
            <person name="Andreopoulos B."/>
            <person name="LaButti K."/>
            <person name="Kuo A."/>
            <person name="Mondo S."/>
            <person name="Riley R."/>
            <person name="Otillar R."/>
            <person name="Haridas S."/>
            <person name="Lipzen A."/>
            <person name="Grimwood J."/>
            <person name="Schmutz J."/>
            <person name="Clum A."/>
            <person name="Reid I.D."/>
            <person name="Moisan M.C."/>
            <person name="Butler G."/>
            <person name="Nguyen T.T.M."/>
            <person name="Dewar K."/>
            <person name="Conant G."/>
            <person name="Drula E."/>
            <person name="Henrissat B."/>
            <person name="Hansel C."/>
            <person name="Singer S."/>
            <person name="Hutchinson M.I."/>
            <person name="de Vries R.P."/>
            <person name="Natvig D.O."/>
            <person name="Powell A.J."/>
            <person name="Tsang A."/>
            <person name="Grigoriev I.V."/>
        </authorList>
    </citation>
    <scope>NUCLEOTIDE SEQUENCE [LARGE SCALE GENOMIC DNA]</scope>
    <source>
        <strain evidence="1 2">CBS 494.80</strain>
    </source>
</reference>
<accession>A0ABR4CVT8</accession>
<keyword evidence="2" id="KW-1185">Reference proteome</keyword>
<organism evidence="1 2">
    <name type="scientific">Oculimacula yallundae</name>
    <dbReference type="NCBI Taxonomy" id="86028"/>
    <lineage>
        <taxon>Eukaryota</taxon>
        <taxon>Fungi</taxon>
        <taxon>Dikarya</taxon>
        <taxon>Ascomycota</taxon>
        <taxon>Pezizomycotina</taxon>
        <taxon>Leotiomycetes</taxon>
        <taxon>Helotiales</taxon>
        <taxon>Ploettnerulaceae</taxon>
        <taxon>Oculimacula</taxon>
    </lineage>
</organism>
<sequence>MGPIYIVPYALAPAVQVSSLPEADILKDLPGFISAIWLVTLHSLAGQRCLNSLLSPVPEKARIALRHTEVPYTTFFVSFTLCARTGLLGETVSNPEMADQPLPPREQTRTYKVKVNAEQLNAMIQSGISFEKVEDPPIPGDLMVVVAVIVGFIYGIKWALPAFKHTASSQRAYNTVADHTQSPSKEARTYSVRVSAEQMESMIHSAESVEELHFILKEVCTDMEHVDRGVATLEMWMAIQEEEMRQDSELQYIRVQNLFPCWHA</sequence>
<protein>
    <submittedName>
        <fullName evidence="1">Uncharacterized protein</fullName>
    </submittedName>
</protein>
<dbReference type="EMBL" id="JAZHXI010000003">
    <property type="protein sequence ID" value="KAL2073888.1"/>
    <property type="molecule type" value="Genomic_DNA"/>
</dbReference>
<dbReference type="Proteomes" id="UP001595075">
    <property type="component" value="Unassembled WGS sequence"/>
</dbReference>
<evidence type="ECO:0000313" key="2">
    <source>
        <dbReference type="Proteomes" id="UP001595075"/>
    </source>
</evidence>
<name>A0ABR4CVT8_9HELO</name>
<gene>
    <name evidence="1" type="ORF">VTL71DRAFT_11214</name>
</gene>